<dbReference type="AlphaFoldDB" id="A0A8S1XJF0"/>
<protein>
    <submittedName>
        <fullName evidence="1">Uncharacterized protein</fullName>
    </submittedName>
</protein>
<dbReference type="EMBL" id="CAJJDP010000124">
    <property type="protein sequence ID" value="CAD8201273.1"/>
    <property type="molecule type" value="Genomic_DNA"/>
</dbReference>
<sequence>MLLSFLDSNGSNIMLNICYSRITFNLIPKIFEVNQLPDYTQVLGFLIQQGGLQNFIFIKFYYQTTLTVCYTRINPDKQSIISQDPTLALQQILEAFTFKRSKMKIIIQIAQTLQQFLKEFGSFENLNFRGPIHLPEEENTVKNNQLKMALLQIILEIQSQIMQNLWMNVSSHCELNVYQVILIEINILVQ</sequence>
<gene>
    <name evidence="1" type="ORF">POCTA_138.1.T1240004</name>
</gene>
<proteinExistence type="predicted"/>
<dbReference type="Proteomes" id="UP000683925">
    <property type="component" value="Unassembled WGS sequence"/>
</dbReference>
<evidence type="ECO:0000313" key="2">
    <source>
        <dbReference type="Proteomes" id="UP000683925"/>
    </source>
</evidence>
<organism evidence="1 2">
    <name type="scientific">Paramecium octaurelia</name>
    <dbReference type="NCBI Taxonomy" id="43137"/>
    <lineage>
        <taxon>Eukaryota</taxon>
        <taxon>Sar</taxon>
        <taxon>Alveolata</taxon>
        <taxon>Ciliophora</taxon>
        <taxon>Intramacronucleata</taxon>
        <taxon>Oligohymenophorea</taxon>
        <taxon>Peniculida</taxon>
        <taxon>Parameciidae</taxon>
        <taxon>Paramecium</taxon>
    </lineage>
</organism>
<comment type="caution">
    <text evidence="1">The sequence shown here is derived from an EMBL/GenBank/DDBJ whole genome shotgun (WGS) entry which is preliminary data.</text>
</comment>
<reference evidence="1" key="1">
    <citation type="submission" date="2021-01" db="EMBL/GenBank/DDBJ databases">
        <authorList>
            <consortium name="Genoscope - CEA"/>
            <person name="William W."/>
        </authorList>
    </citation>
    <scope>NUCLEOTIDE SEQUENCE</scope>
</reference>
<evidence type="ECO:0000313" key="1">
    <source>
        <dbReference type="EMBL" id="CAD8201273.1"/>
    </source>
</evidence>
<name>A0A8S1XJF0_PAROT</name>
<keyword evidence="2" id="KW-1185">Reference proteome</keyword>
<accession>A0A8S1XJF0</accession>